<dbReference type="InterPro" id="IPR036390">
    <property type="entry name" value="WH_DNA-bd_sf"/>
</dbReference>
<keyword evidence="1" id="KW-0805">Transcription regulation</keyword>
<accession>A0A6I6H832</accession>
<dbReference type="PANTHER" id="PTHR43537">
    <property type="entry name" value="TRANSCRIPTIONAL REGULATOR, GNTR FAMILY"/>
    <property type="match status" value="1"/>
</dbReference>
<dbReference type="InterPro" id="IPR000524">
    <property type="entry name" value="Tscrpt_reg_HTH_GntR"/>
</dbReference>
<dbReference type="Pfam" id="PF00392">
    <property type="entry name" value="GntR"/>
    <property type="match status" value="1"/>
</dbReference>
<dbReference type="SMART" id="SM00895">
    <property type="entry name" value="FCD"/>
    <property type="match status" value="1"/>
</dbReference>
<keyword evidence="3" id="KW-0804">Transcription</keyword>
<organism evidence="6 7">
    <name type="scientific">Variovorax paradoxus</name>
    <dbReference type="NCBI Taxonomy" id="34073"/>
    <lineage>
        <taxon>Bacteria</taxon>
        <taxon>Pseudomonadati</taxon>
        <taxon>Pseudomonadota</taxon>
        <taxon>Betaproteobacteria</taxon>
        <taxon>Burkholderiales</taxon>
        <taxon>Comamonadaceae</taxon>
        <taxon>Variovorax</taxon>
    </lineage>
</organism>
<dbReference type="CDD" id="cd07377">
    <property type="entry name" value="WHTH_GntR"/>
    <property type="match status" value="1"/>
</dbReference>
<dbReference type="GO" id="GO:0003700">
    <property type="term" value="F:DNA-binding transcription factor activity"/>
    <property type="evidence" value="ECO:0007669"/>
    <property type="project" value="InterPro"/>
</dbReference>
<dbReference type="PANTHER" id="PTHR43537:SF49">
    <property type="entry name" value="TRANSCRIPTIONAL REGULATORY PROTEIN"/>
    <property type="match status" value="1"/>
</dbReference>
<evidence type="ECO:0000256" key="4">
    <source>
        <dbReference type="SAM" id="MobiDB-lite"/>
    </source>
</evidence>
<dbReference type="InterPro" id="IPR011711">
    <property type="entry name" value="GntR_C"/>
</dbReference>
<dbReference type="InterPro" id="IPR036388">
    <property type="entry name" value="WH-like_DNA-bd_sf"/>
</dbReference>
<name>A0A6I6H832_VARPD</name>
<evidence type="ECO:0000256" key="1">
    <source>
        <dbReference type="ARBA" id="ARBA00023015"/>
    </source>
</evidence>
<protein>
    <submittedName>
        <fullName evidence="6">FCD domain-containing protein</fullName>
    </submittedName>
</protein>
<dbReference type="Pfam" id="PF07729">
    <property type="entry name" value="FCD"/>
    <property type="match status" value="1"/>
</dbReference>
<proteinExistence type="predicted"/>
<evidence type="ECO:0000259" key="5">
    <source>
        <dbReference type="PROSITE" id="PS50949"/>
    </source>
</evidence>
<dbReference type="InterPro" id="IPR008920">
    <property type="entry name" value="TF_FadR/GntR_C"/>
</dbReference>
<dbReference type="SMART" id="SM00345">
    <property type="entry name" value="HTH_GNTR"/>
    <property type="match status" value="1"/>
</dbReference>
<dbReference type="SUPFAM" id="SSF46785">
    <property type="entry name" value="Winged helix' DNA-binding domain"/>
    <property type="match status" value="1"/>
</dbReference>
<dbReference type="PRINTS" id="PR00035">
    <property type="entry name" value="HTHGNTR"/>
</dbReference>
<dbReference type="PRINTS" id="PR00033">
    <property type="entry name" value="HTHASNC"/>
</dbReference>
<dbReference type="EMBL" id="CP046622">
    <property type="protein sequence ID" value="QGW81689.1"/>
    <property type="molecule type" value="Genomic_DNA"/>
</dbReference>
<evidence type="ECO:0000313" key="7">
    <source>
        <dbReference type="Proteomes" id="UP000425817"/>
    </source>
</evidence>
<dbReference type="RefSeq" id="WP_157613097.1">
    <property type="nucleotide sequence ID" value="NZ_CP046622.1"/>
</dbReference>
<dbReference type="Gene3D" id="1.10.10.10">
    <property type="entry name" value="Winged helix-like DNA-binding domain superfamily/Winged helix DNA-binding domain"/>
    <property type="match status" value="1"/>
</dbReference>
<dbReference type="PROSITE" id="PS50949">
    <property type="entry name" value="HTH_GNTR"/>
    <property type="match status" value="1"/>
</dbReference>
<dbReference type="OrthoDB" id="8066003at2"/>
<keyword evidence="2" id="KW-0238">DNA-binding</keyword>
<evidence type="ECO:0000313" key="6">
    <source>
        <dbReference type="EMBL" id="QGW81689.1"/>
    </source>
</evidence>
<dbReference type="Gene3D" id="1.20.120.530">
    <property type="entry name" value="GntR ligand-binding domain-like"/>
    <property type="match status" value="1"/>
</dbReference>
<feature type="domain" description="HTH gntR-type" evidence="5">
    <location>
        <begin position="25"/>
        <end position="92"/>
    </location>
</feature>
<dbReference type="InterPro" id="IPR000485">
    <property type="entry name" value="AsnC-type_HTH_dom"/>
</dbReference>
<feature type="region of interest" description="Disordered" evidence="4">
    <location>
        <begin position="1"/>
        <end position="24"/>
    </location>
</feature>
<dbReference type="AlphaFoldDB" id="A0A6I6H832"/>
<evidence type="ECO:0000256" key="2">
    <source>
        <dbReference type="ARBA" id="ARBA00023125"/>
    </source>
</evidence>
<evidence type="ECO:0000256" key="3">
    <source>
        <dbReference type="ARBA" id="ARBA00023163"/>
    </source>
</evidence>
<dbReference type="Proteomes" id="UP000425817">
    <property type="component" value="Chromosome"/>
</dbReference>
<sequence>MKTAANSPVSPVSPVSPIEAGDGGSSQAVKAQLRLREMILAGELPGGARIAEVAISEQLGVSRTPVRSALMRLEQEGLLEALPNGGYAVRTFSERDVADAIELRGTLEGLVARLAAERGAAPVVLREARACLARIDELLREPALDDAAFSRYVTHNEKFHALLCEMAASPVIAQQLERVINLPFASPSGFVVVQANSPAARDMLVIAQDQHLQVLDAIEAGEGSRAEALMREHSRIARRNLREALHGTPGAERRALPGVQLIRRRG</sequence>
<reference evidence="6 7" key="1">
    <citation type="submission" date="2019-12" db="EMBL/GenBank/DDBJ databases">
        <title>Hybrid Genome Assemblies of two High G+C Isolates from Undergraduate Microbiology Courses.</title>
        <authorList>
            <person name="Ne Ville C.J."/>
            <person name="Enright D."/>
            <person name="Hernandez I."/>
            <person name="Dodsworth J."/>
            <person name="Orwin P.M."/>
        </authorList>
    </citation>
    <scope>NUCLEOTIDE SEQUENCE [LARGE SCALE GENOMIC DNA]</scope>
    <source>
        <strain evidence="6 7">CSUSB</strain>
    </source>
</reference>
<dbReference type="GO" id="GO:0043565">
    <property type="term" value="F:sequence-specific DNA binding"/>
    <property type="evidence" value="ECO:0007669"/>
    <property type="project" value="InterPro"/>
</dbReference>
<gene>
    <name evidence="6" type="ORF">GOQ09_08845</name>
</gene>
<feature type="compositionally biased region" description="Low complexity" evidence="4">
    <location>
        <begin position="7"/>
        <end position="17"/>
    </location>
</feature>
<dbReference type="SUPFAM" id="SSF48008">
    <property type="entry name" value="GntR ligand-binding domain-like"/>
    <property type="match status" value="1"/>
</dbReference>